<dbReference type="Proteomes" id="UP000321484">
    <property type="component" value="Unassembled WGS sequence"/>
</dbReference>
<gene>
    <name evidence="1" type="ORF">AFE02nite_32220</name>
</gene>
<comment type="caution">
    <text evidence="1">The sequence shown here is derived from an EMBL/GenBank/DDBJ whole genome shotgun (WGS) entry which is preliminary data.</text>
</comment>
<sequence>MQYTEAFYAKRLEELRSEEHVLADVPFRAPVSGGAARWHVRSGDTRWSRPETADRPSCGAGVALDLSGPVLRVPPSGRIEDADPRLCRRCLQHAAAPSEPGGL</sequence>
<keyword evidence="2" id="KW-1185">Reference proteome</keyword>
<evidence type="ECO:0000313" key="1">
    <source>
        <dbReference type="EMBL" id="GEN81488.1"/>
    </source>
</evidence>
<accession>A0A511Z205</accession>
<dbReference type="EMBL" id="BJYK01000013">
    <property type="protein sequence ID" value="GEN81488.1"/>
    <property type="molecule type" value="Genomic_DNA"/>
</dbReference>
<organism evidence="1 2">
    <name type="scientific">Actinotalea fermentans</name>
    <dbReference type="NCBI Taxonomy" id="43671"/>
    <lineage>
        <taxon>Bacteria</taxon>
        <taxon>Bacillati</taxon>
        <taxon>Actinomycetota</taxon>
        <taxon>Actinomycetes</taxon>
        <taxon>Micrococcales</taxon>
        <taxon>Cellulomonadaceae</taxon>
        <taxon>Actinotalea</taxon>
    </lineage>
</organism>
<evidence type="ECO:0000313" key="2">
    <source>
        <dbReference type="Proteomes" id="UP000321484"/>
    </source>
</evidence>
<proteinExistence type="predicted"/>
<name>A0A511Z205_9CELL</name>
<reference evidence="1 2" key="1">
    <citation type="submission" date="2019-07" db="EMBL/GenBank/DDBJ databases">
        <title>Whole genome shotgun sequence of Actinotalea fermentans NBRC 105374.</title>
        <authorList>
            <person name="Hosoyama A."/>
            <person name="Uohara A."/>
            <person name="Ohji S."/>
            <person name="Ichikawa N."/>
        </authorList>
    </citation>
    <scope>NUCLEOTIDE SEQUENCE [LARGE SCALE GENOMIC DNA]</scope>
    <source>
        <strain evidence="1 2">NBRC 105374</strain>
    </source>
</reference>
<dbReference type="AlphaFoldDB" id="A0A511Z205"/>
<protein>
    <submittedName>
        <fullName evidence="1">Uncharacterized protein</fullName>
    </submittedName>
</protein>